<sequence>MEPMETTVYNPQKGRLETIDVVVADDNTTWFDECEDSHNIFAITDWKGDLIIKESDYTYPLWVYDISRADIGHDHSRARDLLSQYDV</sequence>
<gene>
    <name evidence="1" type="ORF">LCGC14_2582600</name>
</gene>
<reference evidence="1" key="1">
    <citation type="journal article" date="2015" name="Nature">
        <title>Complex archaea that bridge the gap between prokaryotes and eukaryotes.</title>
        <authorList>
            <person name="Spang A."/>
            <person name="Saw J.H."/>
            <person name="Jorgensen S.L."/>
            <person name="Zaremba-Niedzwiedzka K."/>
            <person name="Martijn J."/>
            <person name="Lind A.E."/>
            <person name="van Eijk R."/>
            <person name="Schleper C."/>
            <person name="Guy L."/>
            <person name="Ettema T.J."/>
        </authorList>
    </citation>
    <scope>NUCLEOTIDE SEQUENCE</scope>
</reference>
<comment type="caution">
    <text evidence="1">The sequence shown here is derived from an EMBL/GenBank/DDBJ whole genome shotgun (WGS) entry which is preliminary data.</text>
</comment>
<dbReference type="AlphaFoldDB" id="A0A0F9AEF9"/>
<proteinExistence type="predicted"/>
<name>A0A0F9AEF9_9ZZZZ</name>
<organism evidence="1">
    <name type="scientific">marine sediment metagenome</name>
    <dbReference type="NCBI Taxonomy" id="412755"/>
    <lineage>
        <taxon>unclassified sequences</taxon>
        <taxon>metagenomes</taxon>
        <taxon>ecological metagenomes</taxon>
    </lineage>
</organism>
<protein>
    <submittedName>
        <fullName evidence="1">Uncharacterized protein</fullName>
    </submittedName>
</protein>
<evidence type="ECO:0000313" key="1">
    <source>
        <dbReference type="EMBL" id="KKL07780.1"/>
    </source>
</evidence>
<dbReference type="EMBL" id="LAZR01043149">
    <property type="protein sequence ID" value="KKL07780.1"/>
    <property type="molecule type" value="Genomic_DNA"/>
</dbReference>
<accession>A0A0F9AEF9</accession>